<proteinExistence type="predicted"/>
<evidence type="ECO:0000256" key="1">
    <source>
        <dbReference type="SAM" id="MobiDB-lite"/>
    </source>
</evidence>
<feature type="region of interest" description="Disordered" evidence="1">
    <location>
        <begin position="1"/>
        <end position="68"/>
    </location>
</feature>
<feature type="compositionally biased region" description="Polar residues" evidence="1">
    <location>
        <begin position="57"/>
        <end position="68"/>
    </location>
</feature>
<gene>
    <name evidence="2" type="ORF">DFH08DRAFT_891724</name>
</gene>
<protein>
    <submittedName>
        <fullName evidence="2">Uncharacterized protein</fullName>
    </submittedName>
</protein>
<name>A0AAD6ZDL7_9AGAR</name>
<accession>A0AAD6ZDL7</accession>
<dbReference type="Proteomes" id="UP001218218">
    <property type="component" value="Unassembled WGS sequence"/>
</dbReference>
<comment type="caution">
    <text evidence="2">The sequence shown here is derived from an EMBL/GenBank/DDBJ whole genome shotgun (WGS) entry which is preliminary data.</text>
</comment>
<keyword evidence="3" id="KW-1185">Reference proteome</keyword>
<organism evidence="2 3">
    <name type="scientific">Mycena albidolilacea</name>
    <dbReference type="NCBI Taxonomy" id="1033008"/>
    <lineage>
        <taxon>Eukaryota</taxon>
        <taxon>Fungi</taxon>
        <taxon>Dikarya</taxon>
        <taxon>Basidiomycota</taxon>
        <taxon>Agaricomycotina</taxon>
        <taxon>Agaricomycetes</taxon>
        <taxon>Agaricomycetidae</taxon>
        <taxon>Agaricales</taxon>
        <taxon>Marasmiineae</taxon>
        <taxon>Mycenaceae</taxon>
        <taxon>Mycena</taxon>
    </lineage>
</organism>
<sequence>MLRAGSTPSAGDGRGRGEGTGTGARADSVSSAGGTRSSGGLAKGRREVVGSARKSRNANGPRSCLDSSSIAIVPSHPVPFVGSKRVFRGGRGWEDVPNTRRLASWCRCSTDIREAGVGEMHARHLWELCTHGSTVRRLRWDARPAQPELRARVHKSRNVNGQRRCALVCDLFWTWHALLGAVVCKHQV</sequence>
<evidence type="ECO:0000313" key="3">
    <source>
        <dbReference type="Proteomes" id="UP001218218"/>
    </source>
</evidence>
<dbReference type="AlphaFoldDB" id="A0AAD6ZDL7"/>
<reference evidence="2" key="1">
    <citation type="submission" date="2023-03" db="EMBL/GenBank/DDBJ databases">
        <title>Massive genome expansion in bonnet fungi (Mycena s.s.) driven by repeated elements and novel gene families across ecological guilds.</title>
        <authorList>
            <consortium name="Lawrence Berkeley National Laboratory"/>
            <person name="Harder C.B."/>
            <person name="Miyauchi S."/>
            <person name="Viragh M."/>
            <person name="Kuo A."/>
            <person name="Thoen E."/>
            <person name="Andreopoulos B."/>
            <person name="Lu D."/>
            <person name="Skrede I."/>
            <person name="Drula E."/>
            <person name="Henrissat B."/>
            <person name="Morin E."/>
            <person name="Kohler A."/>
            <person name="Barry K."/>
            <person name="LaButti K."/>
            <person name="Morin E."/>
            <person name="Salamov A."/>
            <person name="Lipzen A."/>
            <person name="Mereny Z."/>
            <person name="Hegedus B."/>
            <person name="Baldrian P."/>
            <person name="Stursova M."/>
            <person name="Weitz H."/>
            <person name="Taylor A."/>
            <person name="Grigoriev I.V."/>
            <person name="Nagy L.G."/>
            <person name="Martin F."/>
            <person name="Kauserud H."/>
        </authorList>
    </citation>
    <scope>NUCLEOTIDE SEQUENCE</scope>
    <source>
        <strain evidence="2">CBHHK002</strain>
    </source>
</reference>
<evidence type="ECO:0000313" key="2">
    <source>
        <dbReference type="EMBL" id="KAJ7318697.1"/>
    </source>
</evidence>
<dbReference type="EMBL" id="JARIHO010000056">
    <property type="protein sequence ID" value="KAJ7318697.1"/>
    <property type="molecule type" value="Genomic_DNA"/>
</dbReference>